<dbReference type="OrthoDB" id="4033880at2759"/>
<name>H8WX98_CANO9</name>
<dbReference type="FunFam" id="1.25.40.90:FF:000006">
    <property type="entry name" value="Clathrin interactor 1"/>
    <property type="match status" value="1"/>
</dbReference>
<feature type="domain" description="ENTH" evidence="2">
    <location>
        <begin position="25"/>
        <end position="158"/>
    </location>
</feature>
<sequence length="453" mass="49029">MDLLKDAAKNLNLYEVKAYVRKAQNVAMNYTEIESKVREATNNEPWGAPTTLMAQIASATYNYREREEILAFIFRRFTEKAANEWRQIYKSLQLLDYLIKNGSERIIDDVRSNLSLIQMLKSFHYIDSKGRDQGINVRNRSKNLINLLNDDALIRSERKKARANQKKFGGVSSAAFGGASSIGTGYGGSSSTFADVDDDEFTNRVYGDGGVYGERYDDPASAYQNGATGTGGDQFEEYDVQPTTKTAVSKATTKASRVNANAAAKSKPQPKEPENDLLGDLLGLDDAPRQAASSSAGADDDDDDFDDFQAAPSQPQKRNNLTTNLSGLYYPQQQQTQSIPQFQQFPSQQNVFSGSTGVSSSNTGASSTGPAKTSNNDAFSSLFSSAKTKTGGHKSSGSQSKSTATSFSTTTSAPTASQNDDLFGDFSSNNQSKPATNSNTNNNNGGDVDLLSF</sequence>
<feature type="region of interest" description="Disordered" evidence="1">
    <location>
        <begin position="210"/>
        <end position="323"/>
    </location>
</feature>
<dbReference type="GO" id="GO:0030276">
    <property type="term" value="F:clathrin binding"/>
    <property type="evidence" value="ECO:0007669"/>
    <property type="project" value="TreeGrafter"/>
</dbReference>
<feature type="region of interest" description="Disordered" evidence="1">
    <location>
        <begin position="349"/>
        <end position="453"/>
    </location>
</feature>
<dbReference type="InterPro" id="IPR013809">
    <property type="entry name" value="ENTH"/>
</dbReference>
<feature type="compositionally biased region" description="Low complexity" evidence="1">
    <location>
        <begin position="349"/>
        <end position="369"/>
    </location>
</feature>
<dbReference type="GO" id="GO:0030125">
    <property type="term" value="C:clathrin vesicle coat"/>
    <property type="evidence" value="ECO:0007669"/>
    <property type="project" value="TreeGrafter"/>
</dbReference>
<dbReference type="PROSITE" id="PS50942">
    <property type="entry name" value="ENTH"/>
    <property type="match status" value="1"/>
</dbReference>
<keyword evidence="4" id="KW-1185">Reference proteome</keyword>
<dbReference type="SMART" id="SM00273">
    <property type="entry name" value="ENTH"/>
    <property type="match status" value="1"/>
</dbReference>
<dbReference type="CDD" id="cd16992">
    <property type="entry name" value="ENTH_Ent3"/>
    <property type="match status" value="1"/>
</dbReference>
<evidence type="ECO:0000256" key="1">
    <source>
        <dbReference type="SAM" id="MobiDB-lite"/>
    </source>
</evidence>
<dbReference type="eggNOG" id="KOG2056">
    <property type="taxonomic scope" value="Eukaryota"/>
</dbReference>
<dbReference type="Proteomes" id="UP000005018">
    <property type="component" value="Chromosome 1"/>
</dbReference>
<feature type="compositionally biased region" description="Acidic residues" evidence="1">
    <location>
        <begin position="298"/>
        <end position="307"/>
    </location>
</feature>
<dbReference type="PANTHER" id="PTHR12276:SF45">
    <property type="entry name" value="CLATHRIN INTERACTOR 1"/>
    <property type="match status" value="1"/>
</dbReference>
<proteinExistence type="predicted"/>
<dbReference type="GeneID" id="14537559"/>
<dbReference type="PANTHER" id="PTHR12276">
    <property type="entry name" value="EPSIN/ENT-RELATED"/>
    <property type="match status" value="1"/>
</dbReference>
<dbReference type="AlphaFoldDB" id="H8WX98"/>
<dbReference type="GO" id="GO:0005886">
    <property type="term" value="C:plasma membrane"/>
    <property type="evidence" value="ECO:0007669"/>
    <property type="project" value="TreeGrafter"/>
</dbReference>
<organism evidence="3 4">
    <name type="scientific">Candida orthopsilosis (strain 90-125)</name>
    <name type="common">Yeast</name>
    <dbReference type="NCBI Taxonomy" id="1136231"/>
    <lineage>
        <taxon>Eukaryota</taxon>
        <taxon>Fungi</taxon>
        <taxon>Dikarya</taxon>
        <taxon>Ascomycota</taxon>
        <taxon>Saccharomycotina</taxon>
        <taxon>Pichiomycetes</taxon>
        <taxon>Debaryomycetaceae</taxon>
        <taxon>Candida/Lodderomyces clade</taxon>
        <taxon>Candida</taxon>
    </lineage>
</organism>
<accession>H8WX98</accession>
<feature type="compositionally biased region" description="Low complexity" evidence="1">
    <location>
        <begin position="384"/>
        <end position="417"/>
    </location>
</feature>
<dbReference type="GO" id="GO:0005543">
    <property type="term" value="F:phospholipid binding"/>
    <property type="evidence" value="ECO:0007669"/>
    <property type="project" value="TreeGrafter"/>
</dbReference>
<dbReference type="GO" id="GO:0005768">
    <property type="term" value="C:endosome"/>
    <property type="evidence" value="ECO:0007669"/>
    <property type="project" value="TreeGrafter"/>
</dbReference>
<dbReference type="Gene3D" id="1.25.40.90">
    <property type="match status" value="1"/>
</dbReference>
<feature type="compositionally biased region" description="Low complexity" evidence="1">
    <location>
        <begin position="276"/>
        <end position="297"/>
    </location>
</feature>
<evidence type="ECO:0000259" key="2">
    <source>
        <dbReference type="PROSITE" id="PS50942"/>
    </source>
</evidence>
<gene>
    <name evidence="3" type="ORF">CORT_0A10180</name>
</gene>
<dbReference type="EMBL" id="HE681719">
    <property type="protein sequence ID" value="CCG21403.1"/>
    <property type="molecule type" value="Genomic_DNA"/>
</dbReference>
<dbReference type="KEGG" id="cot:CORT_0A10180"/>
<dbReference type="SUPFAM" id="SSF48464">
    <property type="entry name" value="ENTH/VHS domain"/>
    <property type="match status" value="1"/>
</dbReference>
<feature type="compositionally biased region" description="Polar residues" evidence="1">
    <location>
        <begin position="312"/>
        <end position="323"/>
    </location>
</feature>
<feature type="compositionally biased region" description="Polar residues" evidence="1">
    <location>
        <begin position="370"/>
        <end position="383"/>
    </location>
</feature>
<feature type="compositionally biased region" description="Polar residues" evidence="1">
    <location>
        <begin position="426"/>
        <end position="435"/>
    </location>
</feature>
<feature type="compositionally biased region" description="Low complexity" evidence="1">
    <location>
        <begin position="243"/>
        <end position="256"/>
    </location>
</feature>
<dbReference type="Pfam" id="PF01417">
    <property type="entry name" value="ENTH"/>
    <property type="match status" value="1"/>
</dbReference>
<dbReference type="GO" id="GO:0006897">
    <property type="term" value="P:endocytosis"/>
    <property type="evidence" value="ECO:0007669"/>
    <property type="project" value="TreeGrafter"/>
</dbReference>
<dbReference type="HOGENOM" id="CLU_040577_1_0_1"/>
<reference evidence="3 4" key="1">
    <citation type="journal article" date="2012" name="PLoS ONE">
        <title>Sequence and analysis of the genome of the pathogenic yeast Candida orthopsilosis.</title>
        <authorList>
            <person name="Riccombeni A."/>
            <person name="Vidanes G."/>
            <person name="Proux-Wera E."/>
            <person name="Wolfe K.H."/>
            <person name="Butler G."/>
        </authorList>
    </citation>
    <scope>NUCLEOTIDE SEQUENCE [LARGE SCALE GENOMIC DNA]</scope>
    <source>
        <strain evidence="3 4">Co 90-125</strain>
    </source>
</reference>
<dbReference type="GO" id="GO:0005829">
    <property type="term" value="C:cytosol"/>
    <property type="evidence" value="ECO:0007669"/>
    <property type="project" value="GOC"/>
</dbReference>
<protein>
    <submittedName>
        <fullName evidence="3">Ent3 epsin</fullName>
    </submittedName>
</protein>
<evidence type="ECO:0000313" key="3">
    <source>
        <dbReference type="EMBL" id="CCG21403.1"/>
    </source>
</evidence>
<dbReference type="GO" id="GO:0006895">
    <property type="term" value="P:Golgi to endosome transport"/>
    <property type="evidence" value="ECO:0007669"/>
    <property type="project" value="TreeGrafter"/>
</dbReference>
<dbReference type="InterPro" id="IPR008942">
    <property type="entry name" value="ENTH_VHS"/>
</dbReference>
<evidence type="ECO:0000313" key="4">
    <source>
        <dbReference type="Proteomes" id="UP000005018"/>
    </source>
</evidence>
<dbReference type="RefSeq" id="XP_003866842.1">
    <property type="nucleotide sequence ID" value="XM_003866794.1"/>
</dbReference>